<gene>
    <name evidence="2" type="ORF">T459_20098</name>
</gene>
<dbReference type="Gene3D" id="3.80.10.10">
    <property type="entry name" value="Ribonuclease Inhibitor"/>
    <property type="match status" value="1"/>
</dbReference>
<dbReference type="InterPro" id="IPR055411">
    <property type="entry name" value="LRR_FXL15/At3g58940/PEG3-like"/>
</dbReference>
<evidence type="ECO:0000313" key="3">
    <source>
        <dbReference type="Proteomes" id="UP000222542"/>
    </source>
</evidence>
<accession>A0A2G2Z3K9</accession>
<dbReference type="InterPro" id="IPR032675">
    <property type="entry name" value="LRR_dom_sf"/>
</dbReference>
<dbReference type="AlphaFoldDB" id="A0A2G2Z3K9"/>
<sequence>MTVENSSGDLLANKWISFALENKITNCSFMLPALKYLYLYGVCIEDDDFKDLIAGCPRIEQLRIEDPEKLHIIVVSNPSLEIFLVHLPCVNSEIVIESLNLKSLEFISFSMTFCEVDITSTTTVRQLTLRDAYDPQNTVAFYEQIPST</sequence>
<dbReference type="EMBL" id="AYRZ02000007">
    <property type="protein sequence ID" value="PHT76576.1"/>
    <property type="molecule type" value="Genomic_DNA"/>
</dbReference>
<feature type="domain" description="F-box/LRR-repeat protein 15/At3g58940/PEG3-like LRR" evidence="1">
    <location>
        <begin position="20"/>
        <end position="107"/>
    </location>
</feature>
<keyword evidence="3" id="KW-1185">Reference proteome</keyword>
<evidence type="ECO:0000259" key="1">
    <source>
        <dbReference type="Pfam" id="PF24758"/>
    </source>
</evidence>
<protein>
    <recommendedName>
        <fullName evidence="1">F-box/LRR-repeat protein 15/At3g58940/PEG3-like LRR domain-containing protein</fullName>
    </recommendedName>
</protein>
<name>A0A2G2Z3K9_CAPAN</name>
<organism evidence="2 3">
    <name type="scientific">Capsicum annuum</name>
    <name type="common">Capsicum pepper</name>
    <dbReference type="NCBI Taxonomy" id="4072"/>
    <lineage>
        <taxon>Eukaryota</taxon>
        <taxon>Viridiplantae</taxon>
        <taxon>Streptophyta</taxon>
        <taxon>Embryophyta</taxon>
        <taxon>Tracheophyta</taxon>
        <taxon>Spermatophyta</taxon>
        <taxon>Magnoliopsida</taxon>
        <taxon>eudicotyledons</taxon>
        <taxon>Gunneridae</taxon>
        <taxon>Pentapetalae</taxon>
        <taxon>asterids</taxon>
        <taxon>lamiids</taxon>
        <taxon>Solanales</taxon>
        <taxon>Solanaceae</taxon>
        <taxon>Solanoideae</taxon>
        <taxon>Capsiceae</taxon>
        <taxon>Capsicum</taxon>
    </lineage>
</organism>
<evidence type="ECO:0000313" key="2">
    <source>
        <dbReference type="EMBL" id="PHT76576.1"/>
    </source>
</evidence>
<reference evidence="2 3" key="1">
    <citation type="journal article" date="2014" name="Nat. Genet.">
        <title>Genome sequence of the hot pepper provides insights into the evolution of pungency in Capsicum species.</title>
        <authorList>
            <person name="Kim S."/>
            <person name="Park M."/>
            <person name="Yeom S.I."/>
            <person name="Kim Y.M."/>
            <person name="Lee J.M."/>
            <person name="Lee H.A."/>
            <person name="Seo E."/>
            <person name="Choi J."/>
            <person name="Cheong K."/>
            <person name="Kim K.T."/>
            <person name="Jung K."/>
            <person name="Lee G.W."/>
            <person name="Oh S.K."/>
            <person name="Bae C."/>
            <person name="Kim S.B."/>
            <person name="Lee H.Y."/>
            <person name="Kim S.Y."/>
            <person name="Kim M.S."/>
            <person name="Kang B.C."/>
            <person name="Jo Y.D."/>
            <person name="Yang H.B."/>
            <person name="Jeong H.J."/>
            <person name="Kang W.H."/>
            <person name="Kwon J.K."/>
            <person name="Shin C."/>
            <person name="Lim J.Y."/>
            <person name="Park J.H."/>
            <person name="Huh J.H."/>
            <person name="Kim J.S."/>
            <person name="Kim B.D."/>
            <person name="Cohen O."/>
            <person name="Paran I."/>
            <person name="Suh M.C."/>
            <person name="Lee S.B."/>
            <person name="Kim Y.K."/>
            <person name="Shin Y."/>
            <person name="Noh S.J."/>
            <person name="Park J."/>
            <person name="Seo Y.S."/>
            <person name="Kwon S.Y."/>
            <person name="Kim H.A."/>
            <person name="Park J.M."/>
            <person name="Kim H.J."/>
            <person name="Choi S.B."/>
            <person name="Bosland P.W."/>
            <person name="Reeves G."/>
            <person name="Jo S.H."/>
            <person name="Lee B.W."/>
            <person name="Cho H.T."/>
            <person name="Choi H.S."/>
            <person name="Lee M.S."/>
            <person name="Yu Y."/>
            <person name="Do Choi Y."/>
            <person name="Park B.S."/>
            <person name="van Deynze A."/>
            <person name="Ashrafi H."/>
            <person name="Hill T."/>
            <person name="Kim W.T."/>
            <person name="Pai H.S."/>
            <person name="Ahn H.K."/>
            <person name="Yeam I."/>
            <person name="Giovannoni J.J."/>
            <person name="Rose J.K."/>
            <person name="Sorensen I."/>
            <person name="Lee S.J."/>
            <person name="Kim R.W."/>
            <person name="Choi I.Y."/>
            <person name="Choi B.S."/>
            <person name="Lim J.S."/>
            <person name="Lee Y.H."/>
            <person name="Choi D."/>
        </authorList>
    </citation>
    <scope>NUCLEOTIDE SEQUENCE [LARGE SCALE GENOMIC DNA]</scope>
    <source>
        <strain evidence="3">cv. CM334</strain>
    </source>
</reference>
<dbReference type="Pfam" id="PF24758">
    <property type="entry name" value="LRR_At5g56370"/>
    <property type="match status" value="1"/>
</dbReference>
<dbReference type="Proteomes" id="UP000222542">
    <property type="component" value="Unassembled WGS sequence"/>
</dbReference>
<dbReference type="Gramene" id="PHT76576">
    <property type="protein sequence ID" value="PHT76576"/>
    <property type="gene ID" value="T459_20098"/>
</dbReference>
<comment type="caution">
    <text evidence="2">The sequence shown here is derived from an EMBL/GenBank/DDBJ whole genome shotgun (WGS) entry which is preliminary data.</text>
</comment>
<proteinExistence type="predicted"/>
<dbReference type="SUPFAM" id="SSF52047">
    <property type="entry name" value="RNI-like"/>
    <property type="match status" value="1"/>
</dbReference>
<reference evidence="2 3" key="2">
    <citation type="journal article" date="2017" name="Genome Biol.">
        <title>New reference genome sequences of hot pepper reveal the massive evolution of plant disease-resistance genes by retroduplication.</title>
        <authorList>
            <person name="Kim S."/>
            <person name="Park J."/>
            <person name="Yeom S.I."/>
            <person name="Kim Y.M."/>
            <person name="Seo E."/>
            <person name="Kim K.T."/>
            <person name="Kim M.S."/>
            <person name="Lee J.M."/>
            <person name="Cheong K."/>
            <person name="Shin H.S."/>
            <person name="Kim S.B."/>
            <person name="Han K."/>
            <person name="Lee J."/>
            <person name="Park M."/>
            <person name="Lee H.A."/>
            <person name="Lee H.Y."/>
            <person name="Lee Y."/>
            <person name="Oh S."/>
            <person name="Lee J.H."/>
            <person name="Choi E."/>
            <person name="Choi E."/>
            <person name="Lee S.E."/>
            <person name="Jeon J."/>
            <person name="Kim H."/>
            <person name="Choi G."/>
            <person name="Song H."/>
            <person name="Lee J."/>
            <person name="Lee S.C."/>
            <person name="Kwon J.K."/>
            <person name="Lee H.Y."/>
            <person name="Koo N."/>
            <person name="Hong Y."/>
            <person name="Kim R.W."/>
            <person name="Kang W.H."/>
            <person name="Huh J.H."/>
            <person name="Kang B.C."/>
            <person name="Yang T.J."/>
            <person name="Lee Y.H."/>
            <person name="Bennetzen J.L."/>
            <person name="Choi D."/>
        </authorList>
    </citation>
    <scope>NUCLEOTIDE SEQUENCE [LARGE SCALE GENOMIC DNA]</scope>
    <source>
        <strain evidence="3">cv. CM334</strain>
    </source>
</reference>